<feature type="compositionally biased region" description="Basic and acidic residues" evidence="1">
    <location>
        <begin position="103"/>
        <end position="113"/>
    </location>
</feature>
<accession>A0A8J2J2S1</accession>
<proteinExistence type="predicted"/>
<dbReference type="GO" id="GO:0005683">
    <property type="term" value="C:U7 snRNP"/>
    <property type="evidence" value="ECO:0007669"/>
    <property type="project" value="TreeGrafter"/>
</dbReference>
<dbReference type="OrthoDB" id="10002367at2759"/>
<dbReference type="PANTHER" id="PTHR21415">
    <property type="entry name" value="U7 SNRNA-ASSOCIATED SM-LIKE PROTEIN LSM11"/>
    <property type="match status" value="1"/>
</dbReference>
<dbReference type="AlphaFoldDB" id="A0A8J2J2S1"/>
<evidence type="ECO:0008006" key="4">
    <source>
        <dbReference type="Google" id="ProtNLM"/>
    </source>
</evidence>
<feature type="compositionally biased region" description="Low complexity" evidence="1">
    <location>
        <begin position="9"/>
        <end position="31"/>
    </location>
</feature>
<name>A0A8J2J2S1_9HEXA</name>
<dbReference type="GO" id="GO:0071209">
    <property type="term" value="F:U7 snRNA binding"/>
    <property type="evidence" value="ECO:0007669"/>
    <property type="project" value="InterPro"/>
</dbReference>
<evidence type="ECO:0000256" key="1">
    <source>
        <dbReference type="SAM" id="MobiDB-lite"/>
    </source>
</evidence>
<evidence type="ECO:0000313" key="3">
    <source>
        <dbReference type="Proteomes" id="UP000708208"/>
    </source>
</evidence>
<protein>
    <recommendedName>
        <fullName evidence="4">LSM domain-containing protein</fullName>
    </recommendedName>
</protein>
<dbReference type="InterPro" id="IPR039267">
    <property type="entry name" value="Lsm11"/>
</dbReference>
<comment type="caution">
    <text evidence="2">The sequence shown here is derived from an EMBL/GenBank/DDBJ whole genome shotgun (WGS) entry which is preliminary data.</text>
</comment>
<dbReference type="GO" id="GO:0006398">
    <property type="term" value="P:mRNA 3'-end processing by stem-loop binding and cleavage"/>
    <property type="evidence" value="ECO:0007669"/>
    <property type="project" value="TreeGrafter"/>
</dbReference>
<dbReference type="EMBL" id="CAJVCH010015867">
    <property type="protein sequence ID" value="CAG7680432.1"/>
    <property type="molecule type" value="Genomic_DNA"/>
</dbReference>
<reference evidence="2" key="1">
    <citation type="submission" date="2021-06" db="EMBL/GenBank/DDBJ databases">
        <authorList>
            <person name="Hodson N. C."/>
            <person name="Mongue J. A."/>
            <person name="Jaron S. K."/>
        </authorList>
    </citation>
    <scope>NUCLEOTIDE SEQUENCE</scope>
</reference>
<evidence type="ECO:0000313" key="2">
    <source>
        <dbReference type="EMBL" id="CAG7680432.1"/>
    </source>
</evidence>
<dbReference type="PANTHER" id="PTHR21415:SF1">
    <property type="entry name" value="U7 SNRNA-ASSOCIATED SM-LIKE PROTEIN LSM11"/>
    <property type="match status" value="1"/>
</dbReference>
<sequence length="369" mass="41809">MMEQQSGGSDSSLTVDDNSSSSESNTDPESLLDGTSAKFNPLIALHCEQDALKVFRSDSPKYLHVFELEKAIPDPTKAPIKRSNLTLNQRPKRAINTVPLEAAKGKEDVKGNDPKPSSSSDVVYPMPGRKFLPHQMPVYRPPKQHPNVLTVMEDIKGPLSAIRDAMKNKRRVKVWTRNVTGIRGFCTAWVVAFDHHWNLALRDVHEIFQRKRVFESVKETEKEDYQKEREDYRSGKYLSQVSGSCGKRFGRTATVKDIKSGESTPLLVNSTDALFVFRTHHEDFTFNSRFRKPSNTTTPLPSCEDNKDITVLSASQLRKKRLTIFKEPVKDPFGFSVVARSKHFEIVERTQKQLFLVGNEIVFIETAPS</sequence>
<organism evidence="2 3">
    <name type="scientific">Allacma fusca</name>
    <dbReference type="NCBI Taxonomy" id="39272"/>
    <lineage>
        <taxon>Eukaryota</taxon>
        <taxon>Metazoa</taxon>
        <taxon>Ecdysozoa</taxon>
        <taxon>Arthropoda</taxon>
        <taxon>Hexapoda</taxon>
        <taxon>Collembola</taxon>
        <taxon>Symphypleona</taxon>
        <taxon>Sminthuridae</taxon>
        <taxon>Allacma</taxon>
    </lineage>
</organism>
<dbReference type="Proteomes" id="UP000708208">
    <property type="component" value="Unassembled WGS sequence"/>
</dbReference>
<gene>
    <name evidence="2" type="ORF">AFUS01_LOCUS2740</name>
</gene>
<keyword evidence="3" id="KW-1185">Reference proteome</keyword>
<feature type="region of interest" description="Disordered" evidence="1">
    <location>
        <begin position="1"/>
        <end position="35"/>
    </location>
</feature>
<feature type="region of interest" description="Disordered" evidence="1">
    <location>
        <begin position="100"/>
        <end position="124"/>
    </location>
</feature>